<dbReference type="InterPro" id="IPR011049">
    <property type="entry name" value="Serralysin-like_metalloprot_C"/>
</dbReference>
<dbReference type="InterPro" id="IPR013783">
    <property type="entry name" value="Ig-like_fold"/>
</dbReference>
<dbReference type="InterPro" id="IPR006644">
    <property type="entry name" value="Cadg"/>
</dbReference>
<proteinExistence type="predicted"/>
<dbReference type="RefSeq" id="WP_174716681.1">
    <property type="nucleotide sequence ID" value="NZ_CP054569.1"/>
</dbReference>
<evidence type="ECO:0000259" key="2">
    <source>
        <dbReference type="PROSITE" id="PS50234"/>
    </source>
</evidence>
<dbReference type="PROSITE" id="PS50234">
    <property type="entry name" value="VWFA"/>
    <property type="match status" value="1"/>
</dbReference>
<feature type="domain" description="VWFA" evidence="2">
    <location>
        <begin position="2870"/>
        <end position="3063"/>
    </location>
</feature>
<dbReference type="InterPro" id="IPR002126">
    <property type="entry name" value="Cadherin-like_dom"/>
</dbReference>
<dbReference type="PROSITE" id="PS50268">
    <property type="entry name" value="CADHERIN_2"/>
    <property type="match status" value="1"/>
</dbReference>
<reference evidence="4 5" key="1">
    <citation type="submission" date="2020-05" db="EMBL/GenBank/DDBJ databases">
        <title>FDA dAtabase for Regulatory Grade micrObial Sequences (FDA-ARGOS): Supporting development and validation of Infectious Disease Dx tests.</title>
        <authorList>
            <person name="Sproer C."/>
            <person name="Gronow S."/>
            <person name="Severitt S."/>
            <person name="Schroder I."/>
            <person name="Tallon L."/>
            <person name="Sadzewicz L."/>
            <person name="Zhao X."/>
            <person name="Vavikolanu K."/>
            <person name="Mehta A."/>
            <person name="Aluvathingal J."/>
            <person name="Nadendla S."/>
            <person name="Myers T."/>
            <person name="Yan Y."/>
            <person name="Sichtig H."/>
        </authorList>
    </citation>
    <scope>NUCLEOTIDE SEQUENCE [LARGE SCALE GENOMIC DNA]</scope>
    <source>
        <strain evidence="4 5">FDAARGOS_787</strain>
    </source>
</reference>
<dbReference type="InterPro" id="IPR036465">
    <property type="entry name" value="vWFA_dom_sf"/>
</dbReference>
<dbReference type="SUPFAM" id="SSF49313">
    <property type="entry name" value="Cadherin-like"/>
    <property type="match status" value="1"/>
</dbReference>
<dbReference type="SUPFAM" id="SSF53300">
    <property type="entry name" value="vWA-like"/>
    <property type="match status" value="1"/>
</dbReference>
<dbReference type="Gene3D" id="3.40.50.410">
    <property type="entry name" value="von Willebrand factor, type A domain"/>
    <property type="match status" value="1"/>
</dbReference>
<feature type="domain" description="Cadherin" evidence="3">
    <location>
        <begin position="422"/>
        <end position="511"/>
    </location>
</feature>
<dbReference type="Pfam" id="PF13519">
    <property type="entry name" value="VWA_2"/>
    <property type="match status" value="1"/>
</dbReference>
<dbReference type="SMART" id="SM00327">
    <property type="entry name" value="VWA"/>
    <property type="match status" value="1"/>
</dbReference>
<dbReference type="InterPro" id="IPR047777">
    <property type="entry name" value="LapA-like_RM"/>
</dbReference>
<dbReference type="Pfam" id="PF17963">
    <property type="entry name" value="Big_9"/>
    <property type="match status" value="3"/>
</dbReference>
<dbReference type="GO" id="GO:0007156">
    <property type="term" value="P:homophilic cell adhesion via plasma membrane adhesion molecules"/>
    <property type="evidence" value="ECO:0007669"/>
    <property type="project" value="InterPro"/>
</dbReference>
<dbReference type="InterPro" id="IPR018391">
    <property type="entry name" value="PQQ_b-propeller_rpt"/>
</dbReference>
<gene>
    <name evidence="4" type="ORF">FOC81_17705</name>
</gene>
<dbReference type="SMART" id="SM00736">
    <property type="entry name" value="CADG"/>
    <property type="match status" value="1"/>
</dbReference>
<dbReference type="PROSITE" id="PS00330">
    <property type="entry name" value="HEMOLYSIN_CALCIUM"/>
    <property type="match status" value="2"/>
</dbReference>
<protein>
    <submittedName>
        <fullName evidence="4">Retention module-containing protein</fullName>
    </submittedName>
</protein>
<dbReference type="Pfam" id="PF05345">
    <property type="entry name" value="He_PIG"/>
    <property type="match status" value="1"/>
</dbReference>
<dbReference type="InterPro" id="IPR001343">
    <property type="entry name" value="Hemolysn_Ca-bd"/>
</dbReference>
<accession>A0A6N0JNV4</accession>
<evidence type="ECO:0000259" key="3">
    <source>
        <dbReference type="PROSITE" id="PS50268"/>
    </source>
</evidence>
<evidence type="ECO:0000313" key="4">
    <source>
        <dbReference type="EMBL" id="QKQ48430.1"/>
    </source>
</evidence>
<dbReference type="NCBIfam" id="TIGR03661">
    <property type="entry name" value="T1SS_VCA0849"/>
    <property type="match status" value="1"/>
</dbReference>
<dbReference type="SMART" id="SM00564">
    <property type="entry name" value="PQQ"/>
    <property type="match status" value="11"/>
</dbReference>
<dbReference type="Pfam" id="PF00353">
    <property type="entry name" value="HemolysinCabind"/>
    <property type="match status" value="1"/>
</dbReference>
<dbReference type="GO" id="GO:0005509">
    <property type="term" value="F:calcium ion binding"/>
    <property type="evidence" value="ECO:0007669"/>
    <property type="project" value="InterPro"/>
</dbReference>
<dbReference type="InterPro" id="IPR019960">
    <property type="entry name" value="T1SS_VCA0849"/>
</dbReference>
<feature type="region of interest" description="Disordered" evidence="1">
    <location>
        <begin position="143"/>
        <end position="193"/>
    </location>
</feature>
<feature type="region of interest" description="Disordered" evidence="1">
    <location>
        <begin position="72"/>
        <end position="93"/>
    </location>
</feature>
<dbReference type="GO" id="GO:0016020">
    <property type="term" value="C:membrane"/>
    <property type="evidence" value="ECO:0007669"/>
    <property type="project" value="InterPro"/>
</dbReference>
<organism evidence="4 5">
    <name type="scientific">Achromobacter denitrificans</name>
    <name type="common">Alcaligenes denitrificans</name>
    <dbReference type="NCBI Taxonomy" id="32002"/>
    <lineage>
        <taxon>Bacteria</taxon>
        <taxon>Pseudomonadati</taxon>
        <taxon>Pseudomonadota</taxon>
        <taxon>Betaproteobacteria</taxon>
        <taxon>Burkholderiales</taxon>
        <taxon>Alcaligenaceae</taxon>
        <taxon>Achromobacter</taxon>
    </lineage>
</organism>
<dbReference type="NCBIfam" id="TIGR01965">
    <property type="entry name" value="VCBS_repeat"/>
    <property type="match status" value="13"/>
</dbReference>
<name>A0A6N0JNV4_ACHDE</name>
<dbReference type="NCBIfam" id="NF033682">
    <property type="entry name" value="retention_LapA"/>
    <property type="match status" value="1"/>
</dbReference>
<dbReference type="InterPro" id="IPR015919">
    <property type="entry name" value="Cadherin-like_sf"/>
</dbReference>
<dbReference type="InterPro" id="IPR018511">
    <property type="entry name" value="Hemolysin-typ_Ca-bd_CS"/>
</dbReference>
<evidence type="ECO:0000313" key="5">
    <source>
        <dbReference type="Proteomes" id="UP000509782"/>
    </source>
</evidence>
<dbReference type="Gene3D" id="2.60.40.10">
    <property type="entry name" value="Immunoglobulins"/>
    <property type="match status" value="1"/>
</dbReference>
<dbReference type="SUPFAM" id="SSF51120">
    <property type="entry name" value="beta-Roll"/>
    <property type="match status" value="1"/>
</dbReference>
<dbReference type="EMBL" id="CP054569">
    <property type="protein sequence ID" value="QKQ48430.1"/>
    <property type="molecule type" value="Genomic_DNA"/>
</dbReference>
<dbReference type="NCBIfam" id="NF012211">
    <property type="entry name" value="tand_rpt_95"/>
    <property type="match status" value="2"/>
</dbReference>
<dbReference type="InterPro" id="IPR010221">
    <property type="entry name" value="VCBS_dom"/>
</dbReference>
<dbReference type="Proteomes" id="UP000509782">
    <property type="component" value="Chromosome"/>
</dbReference>
<dbReference type="CDD" id="cd00198">
    <property type="entry name" value="vWFA"/>
    <property type="match status" value="1"/>
</dbReference>
<dbReference type="InterPro" id="IPR002035">
    <property type="entry name" value="VWF_A"/>
</dbReference>
<dbReference type="PRINTS" id="PR00313">
    <property type="entry name" value="CABNDNGRPT"/>
</dbReference>
<feature type="compositionally biased region" description="Low complexity" evidence="1">
    <location>
        <begin position="169"/>
        <end position="181"/>
    </location>
</feature>
<evidence type="ECO:0000256" key="1">
    <source>
        <dbReference type="SAM" id="MobiDB-lite"/>
    </source>
</evidence>
<sequence length="3575" mass="365878">MANTSPAVVNEISGRAWIRNSDGSLTELHQGSKVPAGADVVTASGATVSLQVGDGMPLVIGEGREVAMNADVGGPLADPSEAAVAPPSGTDSDRLLAALRDGRDPFDDLDPTAAVVAGGGDAGGSSFVRLARILETTSPLDLAYPNPARGEDILPRMSATGAGEDDGDGTPAPTVTVNNPPSALDDAGRGDQNSLVRGNLLLNDSDPDGDPLTITSISGRAMTPGGITVTGSNGGSFTVQPDGSYVFNPGGNYDHLAQGETTTTTISYTITDPSGATSTATVVVTITGTNDGPTAVALDNRDNMDGDVVSYDLSGFFSDVDKSDVLTYSVDHVPGGLTFDTATGTFSGQLANWASDHTNTGVKGEYLITVTATDPYGASVSKTFVWTIGNPEPIALDDSGATTEDNVLVVDHVSQGVLGNDTDPDGDTIVVSAVEGNAAGVGNEVSGSNGGKFTLNADGTYTFNPGSDFQYLAAGATITTSITYTVSDAQGATDTATLTVTITGTNDAPTITSGPQEGTATEIADGAAGENSTEHTANGTIKFADVDTVDTHTATVTENGSGYLGTLTLGAIDPTDNSLTWDFKVSDALLDSLAAGETLKQTYTVTIDDGKGGTVTETITITMVGTNDAPTITSGTQAGSVTEVADGATGENATEHTANGTITFADVDTIDTHTATVTANGSNYLGALTLGTINPADKSLTWDFKVDDSVLDSLGAGQELTQTYTVTIDDGKGGTVTQDIVITITGTNDAPTITSGAQAGSVTEVADGATGENTTEHTAGGTIKFADVDTIDTHTATVAENGNNYLGTLTLGAVNAADKSLTWDFKVNDALLDSLGAGQELTQTYTVTIADGKGGTVTQDIVITITGTNDAPTITSGAQAGSVTEVADGATGENTTEHTAGGTIKFADVDTIDTHTASVAENGNNYLGTLTLGAVNAADKSLTWDFKVDDSVLDSLGAGQKLTQTYTVTIADGKGGTVTQDIVITITGTNDAPTITSGAQAGSVTEVADGATGENTTEHTAGGTIKFADVDTIDTHTASVAENGNNYLGTLTLGAVNAADKSLTWDFKVDDSVLDSLGAGQKLTQTYTVTIADGKGGTVTQDIVITITGTNDAPTITSGAQAGLITEVADGATGENTTEHTAGGTIKFADVDTIDTHTASVAENGNNYLGTLTLGAVNAADKSLTWDFKVNDALLDSLGAGQKLTQTYTVTIADGKGGTVTQDIVITITGTNDAPTITSGAQAGLITEVADGATGENTTEHTAGGTIKFADVDTIDTHTATVAENGNNYLGTLTLGAVNAADKSLTWDFKVDDSVLDSLGAGQELTQTYTVTIADGKGGTVTQDIVITITGTNDAPTITSGAQAGLITEVADGATGENTTEHTAGGTIKFADVDTIDTHTATVTANGSNYLGALTLGAVNAADKSLTWDFKVNDALLDSLADGQTLTQTYTVTIADGKGGTVTQDVVITITGTNDAPTITSGAQAGSVAEVADGATGENTTEHTAGGTIKFADVDTIDTHTATVAANGSNYLGALTLGTINPADKSLTWDFKVNDALLDSLGAGQKLTQTYTVTIADGKGGTVTQDIVITITGTNDAPTITSGAQAGSVTEVADGATGENTTEHTAGGTIKFADVDTIDTHTATVAANGSNYLGALTLGTINPADKSLTWDFKVDDSVLDSLGAGQELTQTYTVTIDDGKGGTVTQDIVITITGTNDAPTITSGAQAGSVTEVADGATGENTTEHTAGGTIKFADVDTIDTHTATVTANGSNYLGALTLGAVNAADKSLTWDFKVNDALLDSLAAGQTLTQTYTVTIADGKGGTVTQDIVITINGTNDAPTITSATLNLSEEGLPHGLKDDLGNTDTTDAVTYSGKLTIADVDVNDSHTVKLVQPAANALSSQGKPVVWTLSQDGHTLVGNDHEGNPVITVTMTDTGAYTVTLSGQVDHPQNSIEDVLQLGVGVQVSDGHTTSNGTISINIEDDSPEFGAITDTTMENTSSIATGTLEFNTGADAKGATLVVSSIGDLPQGWTTSALDKASVDIFSPDGTKIFTVTLNPAGGYTVTQHEARPGTTESINLDSAIANKPQSSYDLGYAKLTTDGGQKFNANETDKGNSFGIGNTSFDAGESFRMAFTQALSDFKLNVAEVKGPGTVVVTVWSGTESKTFSVPVDSATGSIHISKEMLAEGTPSLTHFDTVQFAAGSGVKMSFLTTGSYTESIPAGPMDFTVGVTGTDGDGDKVTGDFTVTSKGTENSPPEVHSVSVTVSEEGLAGGIKDATGTPTDQSDDATVSGNLVITDANGTQGQTVTLLQPADGAFTSGGKPVAWTLSPDGHTLTGAADGKTVITVTIDNTGHYNITLSAPIDHPTKGVEDVKSFDIGVKVTDEHGATGTADITVNIEDDMPVVQPNTPVSVQATGIPDVYTGKVSFAGSSTSDSQWKFTFGNGAVEVSAKGFTSSSDLTLVDAKVNQSTSGLGVASTGSPYHNIANEVDYRELNGQGASEELTIRLTGGKIAYGATIDFAAMYGGEVESGVARFYRDGVLIAERTFTSDQNGGDYAANFRVEEGGFDTIVVSATDNHKNSSSDNSDFTVTGVTFLGSEDVHAIAYADGTLQYAYGADGPGTLQLTGVESGLTTRDGGAITTNVASNGNLIQGLDASGKLVFEIRLTPATGKWEFYQYQPMNGTANDLIDFTYRVTDADGDQVTGQFQVGGVEPAGPTLVIEDNNAGAPGVLSVSEAQAVEGGSFTVTAAAGLKSISLDGAGNADATLTLERLADLANNPLTLTTSKGTLTLTGYDAATGKVTYTYQSSGAQQHSGDDTNVQDHFQITVEDKFGGKATGDLGVLITDTAPDLKPIAETSALSSHGTNIMLTLDTSGSMAYGSGVKSGWTELSRLAVLKASVNNLLDKYGDAGDVRVMIVEFNSSATQKGSGWMSLADAKALVAKLEADGGTNYQEALNTAMNAWNNSGAGKLEGANVQNISYFFTDGEPDWNRSVGSTQQAAWEKFLTDNHINSYGIGLGTGATGGYIDPISYNPDAPASGNTILVKDLNGLDAAIEGTIAPPITGDIAAGGTLGADLAGARITQLVIEGKTYNYDAATNKVTATSGATYTFDSATSELTVTTAHGKFTLDLAGENMGNYRYAPATAGTDTIQFTVRDGDGDTATSSITVNVTAPVYQAPDAVNDSIITNIFGTQLAVQAGSLLANDVRGTGALTMGPLTVNTGWDASKDFTRKNVLTYSFDKKDNTAQYKELTVSRSDFSKSGAGTNQAQVKVKGYLEGISATNGNDQDLLTIALVAGEKLTLSHNLSGNTDIWMGYRLVGSNDDFILVQNGKSFLAGQSGDYEIHIVNVRDSGGYTGSESYTLTMKIDYSNADLDGATANGSYTIQTADGHSDSANVDITYHSGNHLLGTDKSEILLAGNGNDTLDGGKGNDVLIGGKGNDILTGGEGSDTFRWELNDQGTTANPAVDRITDFSLAKPADGGDVLDLKDLLVGEKDGNLSQYLNFKQDPANSNNTLIEINTQGKLGSQGADQKIVLENVDLMHDANGQLMSNQAVINDLLQKGKLNVDHH</sequence>